<dbReference type="GO" id="GO:0006397">
    <property type="term" value="P:mRNA processing"/>
    <property type="evidence" value="ECO:0007669"/>
    <property type="project" value="UniProtKB-KW"/>
</dbReference>
<protein>
    <recommendedName>
        <fullName evidence="3">mRNA 5'-phosphatase</fullName>
        <ecNumber evidence="3">3.6.1.74</ecNumber>
    </recommendedName>
</protein>
<dbReference type="EMBL" id="QLNQ01000027">
    <property type="protein sequence ID" value="RCK58820.1"/>
    <property type="molecule type" value="Genomic_DNA"/>
</dbReference>
<comment type="caution">
    <text evidence="6">The sequence shown here is derived from an EMBL/GenBank/DDBJ whole genome shotgun (WGS) entry which is preliminary data.</text>
</comment>
<dbReference type="GO" id="GO:0140818">
    <property type="term" value="F:mRNA 5'-triphosphate monophosphatase activity"/>
    <property type="evidence" value="ECO:0007669"/>
    <property type="project" value="UniProtKB-EC"/>
</dbReference>
<evidence type="ECO:0000313" key="6">
    <source>
        <dbReference type="EMBL" id="RCK58820.1"/>
    </source>
</evidence>
<keyword evidence="1" id="KW-0507">mRNA processing</keyword>
<sequence>MVDEKRNNTGAFWKRRSIDDKIIVTIEEYRKNHQYSPNWKPLILLQFGQLVGRNPDTRIEIPGSEPWLVYPKIDFKYFKGDIELHQWEKFNEVIDNFNERDSVEEANLRERVYLERPRNVSKKSRQFRAVQSMKNPEGRMKFVTIKIIKKIFIYNPADNYDFYVTISHKVYLNKNKSVHGAQLITELHKKVSIWHDDT</sequence>
<feature type="domain" description="mRNA triphosphatase Cet1-like" evidence="5">
    <location>
        <begin position="45"/>
        <end position="182"/>
    </location>
</feature>
<evidence type="ECO:0000256" key="4">
    <source>
        <dbReference type="ARBA" id="ARBA00047740"/>
    </source>
</evidence>
<evidence type="ECO:0000313" key="7">
    <source>
        <dbReference type="Proteomes" id="UP000253472"/>
    </source>
</evidence>
<dbReference type="Pfam" id="PF02940">
    <property type="entry name" value="mRNA_triPase"/>
    <property type="match status" value="1"/>
</dbReference>
<reference evidence="6 7" key="1">
    <citation type="submission" date="2018-06" db="EMBL/GenBank/DDBJ databases">
        <title>Whole genome sequencing of Candida tropicalis (genome annotated by CSBL at Korea University).</title>
        <authorList>
            <person name="Ahn J."/>
        </authorList>
    </citation>
    <scope>NUCLEOTIDE SEQUENCE [LARGE SCALE GENOMIC DNA]</scope>
    <source>
        <strain evidence="6 7">ATCC 20962</strain>
    </source>
</reference>
<dbReference type="InterPro" id="IPR004206">
    <property type="entry name" value="mRNA_triPase_Cet1"/>
</dbReference>
<evidence type="ECO:0000256" key="3">
    <source>
        <dbReference type="ARBA" id="ARBA00035028"/>
    </source>
</evidence>
<evidence type="ECO:0000256" key="1">
    <source>
        <dbReference type="ARBA" id="ARBA00022664"/>
    </source>
</evidence>
<organism evidence="6 7">
    <name type="scientific">Candida viswanathii</name>
    <dbReference type="NCBI Taxonomy" id="5486"/>
    <lineage>
        <taxon>Eukaryota</taxon>
        <taxon>Fungi</taxon>
        <taxon>Dikarya</taxon>
        <taxon>Ascomycota</taxon>
        <taxon>Saccharomycotina</taxon>
        <taxon>Pichiomycetes</taxon>
        <taxon>Debaryomycetaceae</taxon>
        <taxon>Candida/Lodderomyces clade</taxon>
        <taxon>Candida</taxon>
    </lineage>
</organism>
<accession>A0A367XZY1</accession>
<dbReference type="GO" id="GO:0004651">
    <property type="term" value="F:polynucleotide 5'-phosphatase activity"/>
    <property type="evidence" value="ECO:0007669"/>
    <property type="project" value="InterPro"/>
</dbReference>
<dbReference type="Proteomes" id="UP000253472">
    <property type="component" value="Unassembled WGS sequence"/>
</dbReference>
<name>A0A367XZY1_9ASCO</name>
<evidence type="ECO:0000256" key="2">
    <source>
        <dbReference type="ARBA" id="ARBA00022801"/>
    </source>
</evidence>
<dbReference type="AlphaFoldDB" id="A0A367XZY1"/>
<comment type="catalytic activity">
    <reaction evidence="4">
        <text>a 5'-end triphospho-ribonucleoside in mRNA + H2O = a 5'-end diphospho-ribonucleoside in mRNA + phosphate + H(+)</text>
        <dbReference type="Rhea" id="RHEA:67004"/>
        <dbReference type="Rhea" id="RHEA-COMP:17164"/>
        <dbReference type="Rhea" id="RHEA-COMP:17165"/>
        <dbReference type="ChEBI" id="CHEBI:15377"/>
        <dbReference type="ChEBI" id="CHEBI:15378"/>
        <dbReference type="ChEBI" id="CHEBI:43474"/>
        <dbReference type="ChEBI" id="CHEBI:167616"/>
        <dbReference type="ChEBI" id="CHEBI:167618"/>
        <dbReference type="EC" id="3.6.1.74"/>
    </reaction>
    <physiologicalReaction direction="left-to-right" evidence="4">
        <dbReference type="Rhea" id="RHEA:67005"/>
    </physiologicalReaction>
</comment>
<keyword evidence="7" id="KW-1185">Reference proteome</keyword>
<dbReference type="Gene3D" id="3.20.100.10">
    <property type="entry name" value="mRNA triphosphatase Cet1-like"/>
    <property type="match status" value="1"/>
</dbReference>
<dbReference type="InterPro" id="IPR037009">
    <property type="entry name" value="mRNA_triPase_Cet1_sf"/>
</dbReference>
<gene>
    <name evidence="6" type="ORF">Cantr_07888</name>
</gene>
<dbReference type="InterPro" id="IPR033469">
    <property type="entry name" value="CYTH-like_dom_sf"/>
</dbReference>
<dbReference type="SUPFAM" id="SSF55154">
    <property type="entry name" value="CYTH-like phosphatases"/>
    <property type="match status" value="1"/>
</dbReference>
<keyword evidence="2" id="KW-0378">Hydrolase</keyword>
<proteinExistence type="predicted"/>
<evidence type="ECO:0000259" key="5">
    <source>
        <dbReference type="Pfam" id="PF02940"/>
    </source>
</evidence>
<dbReference type="EC" id="3.6.1.74" evidence="3"/>